<name>A0AAE1DJC6_9GAST</name>
<dbReference type="EMBL" id="JAWDGP010003588">
    <property type="protein sequence ID" value="KAK3772874.1"/>
    <property type="molecule type" value="Genomic_DNA"/>
</dbReference>
<reference evidence="1" key="1">
    <citation type="journal article" date="2023" name="G3 (Bethesda)">
        <title>A reference genome for the long-term kleptoplast-retaining sea slug Elysia crispata morphotype clarki.</title>
        <authorList>
            <person name="Eastman K.E."/>
            <person name="Pendleton A.L."/>
            <person name="Shaikh M.A."/>
            <person name="Suttiyut T."/>
            <person name="Ogas R."/>
            <person name="Tomko P."/>
            <person name="Gavelis G."/>
            <person name="Widhalm J.R."/>
            <person name="Wisecaver J.H."/>
        </authorList>
    </citation>
    <scope>NUCLEOTIDE SEQUENCE</scope>
    <source>
        <strain evidence="1">ECLA1</strain>
    </source>
</reference>
<evidence type="ECO:0000313" key="1">
    <source>
        <dbReference type="EMBL" id="KAK3772874.1"/>
    </source>
</evidence>
<evidence type="ECO:0000313" key="2">
    <source>
        <dbReference type="Proteomes" id="UP001283361"/>
    </source>
</evidence>
<comment type="caution">
    <text evidence="1">The sequence shown here is derived from an EMBL/GenBank/DDBJ whole genome shotgun (WGS) entry which is preliminary data.</text>
</comment>
<sequence length="106" mass="12164">MDFQAVLLSENPDQCIVCMSMISLATASRQGKMRVDPIIPWLNEGSNPGPSHCDKPVQASRFPQREQNYKKSLRRYTTRSIRFYLPLTTMKFDLEKRDLALALGED</sequence>
<proteinExistence type="predicted"/>
<dbReference type="AlphaFoldDB" id="A0AAE1DJC6"/>
<accession>A0AAE1DJC6</accession>
<keyword evidence="2" id="KW-1185">Reference proteome</keyword>
<gene>
    <name evidence="1" type="ORF">RRG08_024059</name>
</gene>
<dbReference type="Proteomes" id="UP001283361">
    <property type="component" value="Unassembled WGS sequence"/>
</dbReference>
<protein>
    <submittedName>
        <fullName evidence="1">Uncharacterized protein</fullName>
    </submittedName>
</protein>
<organism evidence="1 2">
    <name type="scientific">Elysia crispata</name>
    <name type="common">lettuce slug</name>
    <dbReference type="NCBI Taxonomy" id="231223"/>
    <lineage>
        <taxon>Eukaryota</taxon>
        <taxon>Metazoa</taxon>
        <taxon>Spiralia</taxon>
        <taxon>Lophotrochozoa</taxon>
        <taxon>Mollusca</taxon>
        <taxon>Gastropoda</taxon>
        <taxon>Heterobranchia</taxon>
        <taxon>Euthyneura</taxon>
        <taxon>Panpulmonata</taxon>
        <taxon>Sacoglossa</taxon>
        <taxon>Placobranchoidea</taxon>
        <taxon>Plakobranchidae</taxon>
        <taxon>Elysia</taxon>
    </lineage>
</organism>